<protein>
    <submittedName>
        <fullName evidence="1">Uncharacterized protein</fullName>
    </submittedName>
</protein>
<evidence type="ECO:0000313" key="1">
    <source>
        <dbReference type="EMBL" id="GBN77594.1"/>
    </source>
</evidence>
<proteinExistence type="predicted"/>
<gene>
    <name evidence="1" type="ORF">AVEN_145673_1</name>
</gene>
<reference evidence="1 2" key="1">
    <citation type="journal article" date="2019" name="Sci. Rep.">
        <title>Orb-weaving spider Araneus ventricosus genome elucidates the spidroin gene catalogue.</title>
        <authorList>
            <person name="Kono N."/>
            <person name="Nakamura H."/>
            <person name="Ohtoshi R."/>
            <person name="Moran D.A.P."/>
            <person name="Shinohara A."/>
            <person name="Yoshida Y."/>
            <person name="Fujiwara M."/>
            <person name="Mori M."/>
            <person name="Tomita M."/>
            <person name="Arakawa K."/>
        </authorList>
    </citation>
    <scope>NUCLEOTIDE SEQUENCE [LARGE SCALE GENOMIC DNA]</scope>
</reference>
<sequence length="194" mass="21805">MMTPSLNMPGRLRRKTSRWSNDYFLFPKLKEHLSGTRFSSERCENSCGELAQWTGRDFCYAGLNNGGLVIRSRLRDERVQDSKSDSKQDPQCIWAWCILNLTSSVPLLVWHGCLKSADSSVFRTTAQSALVYCLATDLKTLNAFTHAPGGVTFTKIGSENDMHTYKENLYFGSIGAANCCDRSGYVLYFPHAYG</sequence>
<dbReference type="EMBL" id="BGPR01017892">
    <property type="protein sequence ID" value="GBN77594.1"/>
    <property type="molecule type" value="Genomic_DNA"/>
</dbReference>
<dbReference type="Proteomes" id="UP000499080">
    <property type="component" value="Unassembled WGS sequence"/>
</dbReference>
<organism evidence="1 2">
    <name type="scientific">Araneus ventricosus</name>
    <name type="common">Orbweaver spider</name>
    <name type="synonym">Epeira ventricosa</name>
    <dbReference type="NCBI Taxonomy" id="182803"/>
    <lineage>
        <taxon>Eukaryota</taxon>
        <taxon>Metazoa</taxon>
        <taxon>Ecdysozoa</taxon>
        <taxon>Arthropoda</taxon>
        <taxon>Chelicerata</taxon>
        <taxon>Arachnida</taxon>
        <taxon>Araneae</taxon>
        <taxon>Araneomorphae</taxon>
        <taxon>Entelegynae</taxon>
        <taxon>Araneoidea</taxon>
        <taxon>Araneidae</taxon>
        <taxon>Araneus</taxon>
    </lineage>
</organism>
<evidence type="ECO:0000313" key="2">
    <source>
        <dbReference type="Proteomes" id="UP000499080"/>
    </source>
</evidence>
<keyword evidence="2" id="KW-1185">Reference proteome</keyword>
<comment type="caution">
    <text evidence="1">The sequence shown here is derived from an EMBL/GenBank/DDBJ whole genome shotgun (WGS) entry which is preliminary data.</text>
</comment>
<dbReference type="AlphaFoldDB" id="A0A4Y2RP59"/>
<name>A0A4Y2RP59_ARAVE</name>
<accession>A0A4Y2RP59</accession>